<dbReference type="PANTHER" id="PTHR33755">
    <property type="entry name" value="TOXIN PARE1-RELATED"/>
    <property type="match status" value="1"/>
</dbReference>
<dbReference type="InterPro" id="IPR051803">
    <property type="entry name" value="TA_system_RelE-like_toxin"/>
</dbReference>
<dbReference type="Pfam" id="PF05016">
    <property type="entry name" value="ParE_toxin"/>
    <property type="match status" value="1"/>
</dbReference>
<evidence type="ECO:0008006" key="5">
    <source>
        <dbReference type="Google" id="ProtNLM"/>
    </source>
</evidence>
<dbReference type="Proteomes" id="UP001144323">
    <property type="component" value="Unassembled WGS sequence"/>
</dbReference>
<reference evidence="3" key="1">
    <citation type="journal article" date="2023" name="Int. J. Syst. Evol. Microbiol.">
        <title>Methylocystis iwaonis sp. nov., a type II methane-oxidizing bacterium from surface soil of a rice paddy field in Japan, and emended description of the genus Methylocystis (ex Whittenbury et al. 1970) Bowman et al. 1993.</title>
        <authorList>
            <person name="Kaise H."/>
            <person name="Sawadogo J.B."/>
            <person name="Alam M.S."/>
            <person name="Ueno C."/>
            <person name="Dianou D."/>
            <person name="Shinjo R."/>
            <person name="Asakawa S."/>
        </authorList>
    </citation>
    <scope>NUCLEOTIDE SEQUENCE</scope>
    <source>
        <strain evidence="3">LMG27198</strain>
    </source>
</reference>
<name>A0A9W6LTZ3_9HYPH</name>
<keyword evidence="2" id="KW-1277">Toxin-antitoxin system</keyword>
<proteinExistence type="inferred from homology"/>
<dbReference type="PANTHER" id="PTHR33755:SF6">
    <property type="entry name" value="PLASMID STABILIZATION SYSTEM PROTEIN"/>
    <property type="match status" value="1"/>
</dbReference>
<dbReference type="InterPro" id="IPR007712">
    <property type="entry name" value="RelE/ParE_toxin"/>
</dbReference>
<dbReference type="RefSeq" id="WP_281805340.1">
    <property type="nucleotide sequence ID" value="NZ_BSEC01000001.1"/>
</dbReference>
<comment type="caution">
    <text evidence="3">The sequence shown here is derived from an EMBL/GenBank/DDBJ whole genome shotgun (WGS) entry which is preliminary data.</text>
</comment>
<evidence type="ECO:0000256" key="2">
    <source>
        <dbReference type="ARBA" id="ARBA00022649"/>
    </source>
</evidence>
<organism evidence="3 4">
    <name type="scientific">Methylocystis echinoides</name>
    <dbReference type="NCBI Taxonomy" id="29468"/>
    <lineage>
        <taxon>Bacteria</taxon>
        <taxon>Pseudomonadati</taxon>
        <taxon>Pseudomonadota</taxon>
        <taxon>Alphaproteobacteria</taxon>
        <taxon>Hyphomicrobiales</taxon>
        <taxon>Methylocystaceae</taxon>
        <taxon>Methylocystis</taxon>
    </lineage>
</organism>
<keyword evidence="4" id="KW-1185">Reference proteome</keyword>
<accession>A0A9W6LTZ3</accession>
<dbReference type="AlphaFoldDB" id="A0A9W6LTZ3"/>
<evidence type="ECO:0000313" key="3">
    <source>
        <dbReference type="EMBL" id="GLI95016.1"/>
    </source>
</evidence>
<sequence>MGKLHYSRQAREDLFDIWLYVALHHSDALADAIYDRIAERCARLAAHPKLGALRSDIGPEARALVVERWLVLYRVTDYGAQVVRVIDGARDISMIGWNPE</sequence>
<dbReference type="Gene3D" id="3.30.2310.20">
    <property type="entry name" value="RelE-like"/>
    <property type="match status" value="1"/>
</dbReference>
<evidence type="ECO:0000313" key="4">
    <source>
        <dbReference type="Proteomes" id="UP001144323"/>
    </source>
</evidence>
<evidence type="ECO:0000256" key="1">
    <source>
        <dbReference type="ARBA" id="ARBA00006226"/>
    </source>
</evidence>
<gene>
    <name evidence="3" type="ORF">LMG27198_40080</name>
</gene>
<comment type="similarity">
    <text evidence="1">Belongs to the RelE toxin family.</text>
</comment>
<protein>
    <recommendedName>
        <fullName evidence="5">Type II toxin-antitoxin system RelE/ParE family toxin</fullName>
    </recommendedName>
</protein>
<dbReference type="EMBL" id="BSEC01000001">
    <property type="protein sequence ID" value="GLI95016.1"/>
    <property type="molecule type" value="Genomic_DNA"/>
</dbReference>
<dbReference type="InterPro" id="IPR035093">
    <property type="entry name" value="RelE/ParE_toxin_dom_sf"/>
</dbReference>